<dbReference type="AlphaFoldDB" id="A0A0A9HV48"/>
<reference evidence="1" key="1">
    <citation type="submission" date="2014-09" db="EMBL/GenBank/DDBJ databases">
        <authorList>
            <person name="Magalhaes I.L.F."/>
            <person name="Oliveira U."/>
            <person name="Santos F.R."/>
            <person name="Vidigal T.H.D.A."/>
            <person name="Brescovit A.D."/>
            <person name="Santos A.J."/>
        </authorList>
    </citation>
    <scope>NUCLEOTIDE SEQUENCE</scope>
    <source>
        <tissue evidence="1">Shoot tissue taken approximately 20 cm above the soil surface</tissue>
    </source>
</reference>
<sequence length="34" mass="4060">MTRRPVHERRALFLKGQRLQLKWGNILNGFVLNP</sequence>
<name>A0A0A9HV48_ARUDO</name>
<accession>A0A0A9HV48</accession>
<reference evidence="1" key="2">
    <citation type="journal article" date="2015" name="Data Brief">
        <title>Shoot transcriptome of the giant reed, Arundo donax.</title>
        <authorList>
            <person name="Barrero R.A."/>
            <person name="Guerrero F.D."/>
            <person name="Moolhuijzen P."/>
            <person name="Goolsby J.A."/>
            <person name="Tidwell J."/>
            <person name="Bellgard S.E."/>
            <person name="Bellgard M.I."/>
        </authorList>
    </citation>
    <scope>NUCLEOTIDE SEQUENCE</scope>
    <source>
        <tissue evidence="1">Shoot tissue taken approximately 20 cm above the soil surface</tissue>
    </source>
</reference>
<proteinExistence type="predicted"/>
<evidence type="ECO:0000313" key="1">
    <source>
        <dbReference type="EMBL" id="JAE36788.1"/>
    </source>
</evidence>
<protein>
    <submittedName>
        <fullName evidence="1">Uncharacterized protein</fullName>
    </submittedName>
</protein>
<organism evidence="1">
    <name type="scientific">Arundo donax</name>
    <name type="common">Giant reed</name>
    <name type="synonym">Donax arundinaceus</name>
    <dbReference type="NCBI Taxonomy" id="35708"/>
    <lineage>
        <taxon>Eukaryota</taxon>
        <taxon>Viridiplantae</taxon>
        <taxon>Streptophyta</taxon>
        <taxon>Embryophyta</taxon>
        <taxon>Tracheophyta</taxon>
        <taxon>Spermatophyta</taxon>
        <taxon>Magnoliopsida</taxon>
        <taxon>Liliopsida</taxon>
        <taxon>Poales</taxon>
        <taxon>Poaceae</taxon>
        <taxon>PACMAD clade</taxon>
        <taxon>Arundinoideae</taxon>
        <taxon>Arundineae</taxon>
        <taxon>Arundo</taxon>
    </lineage>
</organism>
<dbReference type="EMBL" id="GBRH01161108">
    <property type="protein sequence ID" value="JAE36788.1"/>
    <property type="molecule type" value="Transcribed_RNA"/>
</dbReference>